<sequence length="609" mass="66466">MSFSQTTVKPRILFGRFIQAYCKRDDSYVKSTIDLDDYLGNTNGTFTTNRTKSRTINAPLDIDTNVHLDGSNIVAELPTNAPGRSHAKYDLDICLSNDNGELKWVQHDHFLGRDGAITKAAEGIPGAGFIIAFIHYRNNDLDHAKRAMIISGKGLFAILFSVIALQLGLFDATDPFTVAALSFLGTIIADLTIEVCGREWICDQRISAEIPNRSAINIIIDGLIAGIAVGAGASIAPHAEVAAAQAVRAVAQAPEEFLAAELELLSVQNLVYNGPKLLREVAKAGTGAVVRATSFGIHDYATQVTPYDVPYSPDTQGSKIKPGHYYVSNLETGQLLQFVISPETGRPCVQVGDGNFKKSQLWIIEEGANGYKLRAHFPGAYIGHAPADDSGNLSPQIVALDNAVEFRLEGGPLEGFSFIPTTNTPDEFALTAKGVEPGHAPVLFTKNTGAKLQRWLLEEDDGLDSLELHQGPIAPNTPLRIRDAVTKTPLQLAFKDTKWPWVRVKSEGDWILEAGFTGYYLKHIASGLYMSLADAGDEVKIRALVLSSNKTEFTLIGDHNSGYSIEYVENRQFGVKLDEDPRNPKNTAFLSWQPDNTHPKWQFETIGSN</sequence>
<dbReference type="Proteomes" id="UP000059188">
    <property type="component" value="Unassembled WGS sequence"/>
</dbReference>
<dbReference type="PANTHER" id="PTHR42076">
    <property type="entry name" value="CYANOVIRIN-N HOMOLOG"/>
    <property type="match status" value="1"/>
</dbReference>
<gene>
    <name evidence="3" type="ORF">RSOLAG1IB_09240</name>
</gene>
<dbReference type="SMART" id="SM01111">
    <property type="entry name" value="CVNH"/>
    <property type="match status" value="1"/>
</dbReference>
<evidence type="ECO:0000256" key="1">
    <source>
        <dbReference type="SAM" id="Phobius"/>
    </source>
</evidence>
<accession>A0A0B7FUP3</accession>
<evidence type="ECO:0000313" key="4">
    <source>
        <dbReference type="Proteomes" id="UP000059188"/>
    </source>
</evidence>
<dbReference type="AlphaFoldDB" id="A0A0B7FUP3"/>
<dbReference type="SUPFAM" id="SSF51322">
    <property type="entry name" value="Cyanovirin-N"/>
    <property type="match status" value="2"/>
</dbReference>
<dbReference type="Pfam" id="PF08881">
    <property type="entry name" value="CVNH"/>
    <property type="match status" value="1"/>
</dbReference>
<feature type="transmembrane region" description="Helical" evidence="1">
    <location>
        <begin position="214"/>
        <end position="236"/>
    </location>
</feature>
<dbReference type="Gene3D" id="2.80.10.50">
    <property type="match status" value="1"/>
</dbReference>
<reference evidence="3 4" key="1">
    <citation type="submission" date="2014-11" db="EMBL/GenBank/DDBJ databases">
        <authorList>
            <person name="Wibberg Daniel"/>
        </authorList>
    </citation>
    <scope>NUCLEOTIDE SEQUENCE [LARGE SCALE GENOMIC DNA]</scope>
    <source>
        <strain evidence="3">Rhizoctonia solani AG1-IB 7/3/14</strain>
    </source>
</reference>
<dbReference type="InterPro" id="IPR036673">
    <property type="entry name" value="Cyanovirin-N_sf"/>
</dbReference>
<feature type="transmembrane region" description="Helical" evidence="1">
    <location>
        <begin position="176"/>
        <end position="193"/>
    </location>
</feature>
<keyword evidence="1" id="KW-0472">Membrane</keyword>
<keyword evidence="1" id="KW-0812">Transmembrane</keyword>
<keyword evidence="4" id="KW-1185">Reference proteome</keyword>
<dbReference type="InterPro" id="IPR011058">
    <property type="entry name" value="Cyanovirin-N"/>
</dbReference>
<organism evidence="3 4">
    <name type="scientific">Thanatephorus cucumeris (strain AG1-IB / isolate 7/3/14)</name>
    <name type="common">Lettuce bottom rot fungus</name>
    <name type="synonym">Rhizoctonia solani</name>
    <dbReference type="NCBI Taxonomy" id="1108050"/>
    <lineage>
        <taxon>Eukaryota</taxon>
        <taxon>Fungi</taxon>
        <taxon>Dikarya</taxon>
        <taxon>Basidiomycota</taxon>
        <taxon>Agaricomycotina</taxon>
        <taxon>Agaricomycetes</taxon>
        <taxon>Cantharellales</taxon>
        <taxon>Ceratobasidiaceae</taxon>
        <taxon>Rhizoctonia</taxon>
        <taxon>Rhizoctonia solani AG-1</taxon>
    </lineage>
</organism>
<protein>
    <recommendedName>
        <fullName evidence="2">Cyanovirin-N domain-containing protein</fullName>
    </recommendedName>
</protein>
<dbReference type="STRING" id="1108050.A0A0B7FUP3"/>
<dbReference type="Gene3D" id="2.30.60.10">
    <property type="entry name" value="Cyanovirin-N"/>
    <property type="match status" value="1"/>
</dbReference>
<evidence type="ECO:0000259" key="2">
    <source>
        <dbReference type="SMART" id="SM01111"/>
    </source>
</evidence>
<keyword evidence="1" id="KW-1133">Transmembrane helix</keyword>
<feature type="domain" description="Cyanovirin-N" evidence="2">
    <location>
        <begin position="2"/>
        <end position="104"/>
    </location>
</feature>
<dbReference type="OrthoDB" id="2441380at2759"/>
<feature type="transmembrane region" description="Helical" evidence="1">
    <location>
        <begin position="147"/>
        <end position="170"/>
    </location>
</feature>
<evidence type="ECO:0000313" key="3">
    <source>
        <dbReference type="EMBL" id="CEL59968.1"/>
    </source>
</evidence>
<dbReference type="PANTHER" id="PTHR42076:SF1">
    <property type="entry name" value="CYANOVIRIN-N DOMAIN-CONTAINING PROTEIN"/>
    <property type="match status" value="1"/>
</dbReference>
<proteinExistence type="predicted"/>
<name>A0A0B7FUP3_THACB</name>
<dbReference type="EMBL" id="LN679140">
    <property type="protein sequence ID" value="CEL59968.1"/>
    <property type="molecule type" value="Genomic_DNA"/>
</dbReference>